<evidence type="ECO:0000259" key="6">
    <source>
        <dbReference type="Pfam" id="PF01266"/>
    </source>
</evidence>
<keyword evidence="3" id="KW-0285">Flavoprotein</keyword>
<gene>
    <name evidence="7" type="ORF">Z520_05113</name>
</gene>
<evidence type="ECO:0000256" key="2">
    <source>
        <dbReference type="ARBA" id="ARBA00010989"/>
    </source>
</evidence>
<evidence type="ECO:0000256" key="4">
    <source>
        <dbReference type="ARBA" id="ARBA00022827"/>
    </source>
</evidence>
<evidence type="ECO:0000256" key="5">
    <source>
        <dbReference type="ARBA" id="ARBA00023002"/>
    </source>
</evidence>
<dbReference type="GO" id="GO:0050660">
    <property type="term" value="F:flavin adenine dinucleotide binding"/>
    <property type="evidence" value="ECO:0007669"/>
    <property type="project" value="InterPro"/>
</dbReference>
<dbReference type="GO" id="GO:0008115">
    <property type="term" value="F:sarcosine oxidase activity"/>
    <property type="evidence" value="ECO:0007669"/>
    <property type="project" value="TreeGrafter"/>
</dbReference>
<dbReference type="PANTHER" id="PTHR10961">
    <property type="entry name" value="PEROXISOMAL SARCOSINE OXIDASE"/>
    <property type="match status" value="1"/>
</dbReference>
<evidence type="ECO:0000313" key="7">
    <source>
        <dbReference type="EMBL" id="KIX99537.1"/>
    </source>
</evidence>
<reference evidence="7 8" key="1">
    <citation type="submission" date="2015-01" db="EMBL/GenBank/DDBJ databases">
        <title>The Genome Sequence of Fonsecaea multimorphosa CBS 102226.</title>
        <authorList>
            <consortium name="The Broad Institute Genomics Platform"/>
            <person name="Cuomo C."/>
            <person name="de Hoog S."/>
            <person name="Gorbushina A."/>
            <person name="Stielow B."/>
            <person name="Teixiera M."/>
            <person name="Abouelleil A."/>
            <person name="Chapman S.B."/>
            <person name="Priest M."/>
            <person name="Young S.K."/>
            <person name="Wortman J."/>
            <person name="Nusbaum C."/>
            <person name="Birren B."/>
        </authorList>
    </citation>
    <scope>NUCLEOTIDE SEQUENCE [LARGE SCALE GENOMIC DNA]</scope>
    <source>
        <strain evidence="7 8">CBS 102226</strain>
    </source>
</reference>
<dbReference type="GO" id="GO:0051698">
    <property type="term" value="F:saccharopine oxidase activity"/>
    <property type="evidence" value="ECO:0007669"/>
    <property type="project" value="TreeGrafter"/>
</dbReference>
<dbReference type="Proteomes" id="UP000053411">
    <property type="component" value="Unassembled WGS sequence"/>
</dbReference>
<dbReference type="Pfam" id="PF01266">
    <property type="entry name" value="DAO"/>
    <property type="match status" value="1"/>
</dbReference>
<dbReference type="OrthoDB" id="2219495at2759"/>
<dbReference type="VEuPathDB" id="FungiDB:Z520_05113"/>
<dbReference type="Gene3D" id="3.30.9.10">
    <property type="entry name" value="D-Amino Acid Oxidase, subunit A, domain 2"/>
    <property type="match status" value="1"/>
</dbReference>
<dbReference type="SUPFAM" id="SSF51905">
    <property type="entry name" value="FAD/NAD(P)-binding domain"/>
    <property type="match status" value="1"/>
</dbReference>
<dbReference type="InterPro" id="IPR006076">
    <property type="entry name" value="FAD-dep_OxRdtase"/>
</dbReference>
<dbReference type="InterPro" id="IPR045170">
    <property type="entry name" value="MTOX"/>
</dbReference>
<organism evidence="7 8">
    <name type="scientific">Fonsecaea multimorphosa CBS 102226</name>
    <dbReference type="NCBI Taxonomy" id="1442371"/>
    <lineage>
        <taxon>Eukaryota</taxon>
        <taxon>Fungi</taxon>
        <taxon>Dikarya</taxon>
        <taxon>Ascomycota</taxon>
        <taxon>Pezizomycotina</taxon>
        <taxon>Eurotiomycetes</taxon>
        <taxon>Chaetothyriomycetidae</taxon>
        <taxon>Chaetothyriales</taxon>
        <taxon>Herpotrichiellaceae</taxon>
        <taxon>Fonsecaea</taxon>
    </lineage>
</organism>
<dbReference type="AlphaFoldDB" id="A0A0D2K157"/>
<evidence type="ECO:0000313" key="8">
    <source>
        <dbReference type="Proteomes" id="UP000053411"/>
    </source>
</evidence>
<proteinExistence type="inferred from homology"/>
<dbReference type="RefSeq" id="XP_016633660.1">
    <property type="nucleotide sequence ID" value="XM_016775617.1"/>
</dbReference>
<comment type="similarity">
    <text evidence="2">Belongs to the MSOX/MTOX family.</text>
</comment>
<sequence>MASSPLSTESKVLIVGAGTWGCSTALHLGRRGYKHVTVLDPYPVPSPISAGTDLNKILELGSFAGDDADERYVSNKLLEAATEGWRHDPVFKPHFHETGCILAATSEDARKHMNTRDGPSEAAGWIPLRTKEDFQATMPKGVLTGDFPGWQGWWMQKGAGWVHARKSMESAAREAIRLGVKFITGEQAGRVSSLIYGSSDIKGAITADGTHHYADRTILCAGASAAALFDMKDQLRPTAWTLAHIKMTPEEAKLYKDLPVLFNIERGFFMEPDEDNHELKMCDEHPGYCNWIPDTSAQDARQISSPFAKHQIPLESEARCREFLRETMPHLADRPFSFARICWCADTPNRAFLISKHPQYASLVLGVGGSGHGFCHIPAIGGFIADAMEDRLDDKLKQSFRWRPETAKGRDWKDLQGRFGPKGGNRVMDFQDIKQWTNIGEKQQQQNAQVH</sequence>
<keyword evidence="4" id="KW-0274">FAD</keyword>
<protein>
    <recommendedName>
        <fullName evidence="6">FAD dependent oxidoreductase domain-containing protein</fullName>
    </recommendedName>
</protein>
<dbReference type="PANTHER" id="PTHR10961:SF24">
    <property type="entry name" value="HYPOTHETICAL FRUCTOSYL AMINE:OXYGEN OXIDOREDUCTASE (EUROFUNG)"/>
    <property type="match status" value="1"/>
</dbReference>
<dbReference type="STRING" id="1442371.A0A0D2K157"/>
<keyword evidence="8" id="KW-1185">Reference proteome</keyword>
<name>A0A0D2K157_9EURO</name>
<evidence type="ECO:0000256" key="1">
    <source>
        <dbReference type="ARBA" id="ARBA00001974"/>
    </source>
</evidence>
<feature type="domain" description="FAD dependent oxidoreductase" evidence="6">
    <location>
        <begin position="11"/>
        <end position="386"/>
    </location>
</feature>
<accession>A0A0D2K157</accession>
<dbReference type="GeneID" id="27710859"/>
<dbReference type="EMBL" id="KN848069">
    <property type="protein sequence ID" value="KIX99537.1"/>
    <property type="molecule type" value="Genomic_DNA"/>
</dbReference>
<keyword evidence="5" id="KW-0560">Oxidoreductase</keyword>
<comment type="cofactor">
    <cofactor evidence="1">
        <name>FAD</name>
        <dbReference type="ChEBI" id="CHEBI:57692"/>
    </cofactor>
</comment>
<dbReference type="Gene3D" id="3.50.50.60">
    <property type="entry name" value="FAD/NAD(P)-binding domain"/>
    <property type="match status" value="1"/>
</dbReference>
<dbReference type="InterPro" id="IPR036188">
    <property type="entry name" value="FAD/NAD-bd_sf"/>
</dbReference>
<evidence type="ECO:0000256" key="3">
    <source>
        <dbReference type="ARBA" id="ARBA00022630"/>
    </source>
</evidence>